<comment type="caution">
    <text evidence="1">The sequence shown here is derived from an EMBL/GenBank/DDBJ whole genome shotgun (WGS) entry which is preliminary data.</text>
</comment>
<evidence type="ECO:0000313" key="1">
    <source>
        <dbReference type="EMBL" id="GGN19968.1"/>
    </source>
</evidence>
<protein>
    <submittedName>
        <fullName evidence="1">Uncharacterized protein</fullName>
    </submittedName>
</protein>
<dbReference type="EMBL" id="BMNC01000015">
    <property type="protein sequence ID" value="GGN19968.1"/>
    <property type="molecule type" value="Genomic_DNA"/>
</dbReference>
<gene>
    <name evidence="1" type="ORF">GCM10011609_71410</name>
</gene>
<keyword evidence="2" id="KW-1185">Reference proteome</keyword>
<organism evidence="1 2">
    <name type="scientific">Lentzea pudingi</name>
    <dbReference type="NCBI Taxonomy" id="1789439"/>
    <lineage>
        <taxon>Bacteria</taxon>
        <taxon>Bacillati</taxon>
        <taxon>Actinomycetota</taxon>
        <taxon>Actinomycetes</taxon>
        <taxon>Pseudonocardiales</taxon>
        <taxon>Pseudonocardiaceae</taxon>
        <taxon>Lentzea</taxon>
    </lineage>
</organism>
<name>A0ABQ2IQL8_9PSEU</name>
<accession>A0ABQ2IQL8</accession>
<proteinExistence type="predicted"/>
<reference evidence="2" key="1">
    <citation type="journal article" date="2019" name="Int. J. Syst. Evol. Microbiol.">
        <title>The Global Catalogue of Microorganisms (GCM) 10K type strain sequencing project: providing services to taxonomists for standard genome sequencing and annotation.</title>
        <authorList>
            <consortium name="The Broad Institute Genomics Platform"/>
            <consortium name="The Broad Institute Genome Sequencing Center for Infectious Disease"/>
            <person name="Wu L."/>
            <person name="Ma J."/>
        </authorList>
    </citation>
    <scope>NUCLEOTIDE SEQUENCE [LARGE SCALE GENOMIC DNA]</scope>
    <source>
        <strain evidence="2">CGMCC 4.7319</strain>
    </source>
</reference>
<dbReference type="Proteomes" id="UP000597656">
    <property type="component" value="Unassembled WGS sequence"/>
</dbReference>
<sequence>MQIFFEFGVSAVRANKPVLAQVIAELRRGTYAGLLVPAMSHIAATDRQMQQIAAQLEECHAWIEECSKN</sequence>
<evidence type="ECO:0000313" key="2">
    <source>
        <dbReference type="Proteomes" id="UP000597656"/>
    </source>
</evidence>